<evidence type="ECO:0000259" key="4">
    <source>
        <dbReference type="PROSITE" id="PS50111"/>
    </source>
</evidence>
<dbReference type="PROSITE" id="PS50885">
    <property type="entry name" value="HAMP"/>
    <property type="match status" value="1"/>
</dbReference>
<keyword evidence="3" id="KW-0812">Transmembrane</keyword>
<dbReference type="InterPro" id="IPR003660">
    <property type="entry name" value="HAMP_dom"/>
</dbReference>
<dbReference type="Gene3D" id="1.10.287.950">
    <property type="entry name" value="Methyl-accepting chemotaxis protein"/>
    <property type="match status" value="1"/>
</dbReference>
<evidence type="ECO:0000256" key="2">
    <source>
        <dbReference type="ARBA" id="ARBA00029447"/>
    </source>
</evidence>
<gene>
    <name evidence="6" type="ORF">MNBD_ALPHA09-562</name>
</gene>
<name>A0A3B0TQV5_9ZZZZ</name>
<evidence type="ECO:0000256" key="3">
    <source>
        <dbReference type="SAM" id="Phobius"/>
    </source>
</evidence>
<dbReference type="AlphaFoldDB" id="A0A3B0TQV5"/>
<dbReference type="Pfam" id="PF00672">
    <property type="entry name" value="HAMP"/>
    <property type="match status" value="1"/>
</dbReference>
<dbReference type="PANTHER" id="PTHR32089">
    <property type="entry name" value="METHYL-ACCEPTING CHEMOTAXIS PROTEIN MCPB"/>
    <property type="match status" value="1"/>
</dbReference>
<dbReference type="Pfam" id="PF00015">
    <property type="entry name" value="MCPsignal"/>
    <property type="match status" value="1"/>
</dbReference>
<feature type="transmembrane region" description="Helical" evidence="3">
    <location>
        <begin position="315"/>
        <end position="337"/>
    </location>
</feature>
<accession>A0A3B0TQV5</accession>
<evidence type="ECO:0000313" key="6">
    <source>
        <dbReference type="EMBL" id="VAW15767.1"/>
    </source>
</evidence>
<dbReference type="GO" id="GO:0016020">
    <property type="term" value="C:membrane"/>
    <property type="evidence" value="ECO:0007669"/>
    <property type="project" value="InterPro"/>
</dbReference>
<evidence type="ECO:0000256" key="1">
    <source>
        <dbReference type="ARBA" id="ARBA00023224"/>
    </source>
</evidence>
<dbReference type="SMART" id="SM00283">
    <property type="entry name" value="MA"/>
    <property type="match status" value="1"/>
</dbReference>
<feature type="transmembrane region" description="Helical" evidence="3">
    <location>
        <begin position="16"/>
        <end position="38"/>
    </location>
</feature>
<dbReference type="EMBL" id="UOEM01000088">
    <property type="protein sequence ID" value="VAW15767.1"/>
    <property type="molecule type" value="Genomic_DNA"/>
</dbReference>
<dbReference type="SMART" id="SM00304">
    <property type="entry name" value="HAMP"/>
    <property type="match status" value="1"/>
</dbReference>
<organism evidence="6">
    <name type="scientific">hydrothermal vent metagenome</name>
    <dbReference type="NCBI Taxonomy" id="652676"/>
    <lineage>
        <taxon>unclassified sequences</taxon>
        <taxon>metagenomes</taxon>
        <taxon>ecological metagenomes</taxon>
    </lineage>
</organism>
<dbReference type="InterPro" id="IPR013587">
    <property type="entry name" value="Nitrate/nitrite_sensing"/>
</dbReference>
<evidence type="ECO:0000259" key="5">
    <source>
        <dbReference type="PROSITE" id="PS50885"/>
    </source>
</evidence>
<sequence length="688" mass="72926">MAILKLSNIKIGVKQILVIVSPVLAVLIISIFVVTQLYSASSQMTKLEHLASFSPALTNLVHELQKERGASAGFIGSGGKEAFGKKVTGQRAQTNTFRTALTEAMSEFDQTEYGKEFSVLMDKATTDLNRLDAVRADVSSLKLKVGGMAKYYTGTIAGMLNVVSHMALLSPDAAVTRQIAGYTSFLQAKERAGIERAMGAAGFGGGKFAPNIHQRFVSLIAEQKAFLSIFRQYAAPDQRALYDREMQAAEVGEVLKMRQSAIGSVYREIDLGKISASRWFDTITKKINRLKTVEDKMSADLVAQAGAIAAQAKTAFIAVVAAVLFALALTFTVATLVGRSITRPIRGIADQMQRLAENDLSVDITATDNKDEIGEMARSVLVFKEMAIQKLLDDEGKERERREKDEKRAAMDIVTEEFSNNVGGIVDTVSSASAELSATAQTMAGISDETSNRANAVAAASEEASTNVQTVASATEEMSASISEINGQVAQASEASKQAVIGVEKTATQMKNLALTADKIGEVISMISDIAEQTNLLALNATIESARAGEAGKGFAVVASEVKALASETAKATEDISRHIEDIQSATGEAVGSIDDIGTIIKQLDEASTAIAAAMEEQGMTTQEVSRNIAEAASGTQEVSSNIAGVTQASQEVGAASGEVTTAAGELSVQAELMKTEVQKFIDQVRVA</sequence>
<feature type="domain" description="Methyl-accepting transducer" evidence="4">
    <location>
        <begin position="432"/>
        <end position="668"/>
    </location>
</feature>
<dbReference type="Pfam" id="PF08376">
    <property type="entry name" value="NIT"/>
    <property type="match status" value="1"/>
</dbReference>
<keyword evidence="1" id="KW-0807">Transducer</keyword>
<protein>
    <submittedName>
        <fullName evidence="6">Methyl-accepting chemotaxis sensor/transducer protein</fullName>
    </submittedName>
</protein>
<dbReference type="PROSITE" id="PS50111">
    <property type="entry name" value="CHEMOTAXIS_TRANSDUC_2"/>
    <property type="match status" value="1"/>
</dbReference>
<dbReference type="GO" id="GO:0007165">
    <property type="term" value="P:signal transduction"/>
    <property type="evidence" value="ECO:0007669"/>
    <property type="project" value="UniProtKB-KW"/>
</dbReference>
<comment type="similarity">
    <text evidence="2">Belongs to the methyl-accepting chemotaxis (MCP) protein family.</text>
</comment>
<dbReference type="SUPFAM" id="SSF58104">
    <property type="entry name" value="Methyl-accepting chemotaxis protein (MCP) signaling domain"/>
    <property type="match status" value="1"/>
</dbReference>
<dbReference type="Gene3D" id="6.10.340.10">
    <property type="match status" value="1"/>
</dbReference>
<feature type="domain" description="HAMP" evidence="5">
    <location>
        <begin position="339"/>
        <end position="392"/>
    </location>
</feature>
<dbReference type="InterPro" id="IPR004089">
    <property type="entry name" value="MCPsignal_dom"/>
</dbReference>
<reference evidence="6" key="1">
    <citation type="submission" date="2018-06" db="EMBL/GenBank/DDBJ databases">
        <authorList>
            <person name="Zhirakovskaya E."/>
        </authorList>
    </citation>
    <scope>NUCLEOTIDE SEQUENCE</scope>
</reference>
<dbReference type="PANTHER" id="PTHR32089:SF112">
    <property type="entry name" value="LYSOZYME-LIKE PROTEIN-RELATED"/>
    <property type="match status" value="1"/>
</dbReference>
<dbReference type="CDD" id="cd06225">
    <property type="entry name" value="HAMP"/>
    <property type="match status" value="1"/>
</dbReference>
<keyword evidence="3" id="KW-0472">Membrane</keyword>
<keyword evidence="3" id="KW-1133">Transmembrane helix</keyword>
<proteinExistence type="inferred from homology"/>